<keyword evidence="1" id="KW-0812">Transmembrane</keyword>
<dbReference type="OrthoDB" id="4869265at2"/>
<comment type="caution">
    <text evidence="3">The sequence shown here is derived from an EMBL/GenBank/DDBJ whole genome shotgun (WGS) entry which is preliminary data.</text>
</comment>
<dbReference type="EMBL" id="SZWF01000001">
    <property type="protein sequence ID" value="KAA9395754.1"/>
    <property type="molecule type" value="Genomic_DNA"/>
</dbReference>
<organism evidence="3 4">
    <name type="scientific">Kocuria coralli</name>
    <dbReference type="NCBI Taxonomy" id="1461025"/>
    <lineage>
        <taxon>Bacteria</taxon>
        <taxon>Bacillati</taxon>
        <taxon>Actinomycetota</taxon>
        <taxon>Actinomycetes</taxon>
        <taxon>Micrococcales</taxon>
        <taxon>Micrococcaceae</taxon>
        <taxon>Kocuria</taxon>
    </lineage>
</organism>
<proteinExistence type="predicted"/>
<dbReference type="Pfam" id="PF13400">
    <property type="entry name" value="Tad"/>
    <property type="match status" value="1"/>
</dbReference>
<accession>A0A5J5L1D5</accession>
<evidence type="ECO:0000256" key="1">
    <source>
        <dbReference type="SAM" id="Phobius"/>
    </source>
</evidence>
<keyword evidence="1" id="KW-0472">Membrane</keyword>
<reference evidence="3 4" key="1">
    <citation type="submission" date="2019-05" db="EMBL/GenBank/DDBJ databases">
        <title>Kocuria coralli sp. nov., a novel actinobacterium isolated from coral reef seawater.</title>
        <authorList>
            <person name="Li J."/>
        </authorList>
    </citation>
    <scope>NUCLEOTIDE SEQUENCE [LARGE SCALE GENOMIC DNA]</scope>
    <source>
        <strain evidence="3 4">SCSIO 13007</strain>
    </source>
</reference>
<keyword evidence="1" id="KW-1133">Transmembrane helix</keyword>
<sequence length="153" mass="15516">MSPADPAPSRPDDGQVSILVIGMMLICLLALIVVMAVTSVHLAERKLQAHADNAALAAADTFRDLEVPDDGAGSPIAVLDDASVSGAAGSYLAEVGAEHDLDSLGIDPGTGTRDGRTAQVTLTAVAHPPVVAWIVPEGVPITASGEARAEFGQ</sequence>
<evidence type="ECO:0000313" key="4">
    <source>
        <dbReference type="Proteomes" id="UP000325957"/>
    </source>
</evidence>
<keyword evidence="4" id="KW-1185">Reference proteome</keyword>
<evidence type="ECO:0000259" key="2">
    <source>
        <dbReference type="Pfam" id="PF13400"/>
    </source>
</evidence>
<gene>
    <name evidence="3" type="ORF">FCK90_00850</name>
</gene>
<evidence type="ECO:0000313" key="3">
    <source>
        <dbReference type="EMBL" id="KAA9395754.1"/>
    </source>
</evidence>
<feature type="transmembrane region" description="Helical" evidence="1">
    <location>
        <begin position="16"/>
        <end position="37"/>
    </location>
</feature>
<name>A0A5J5L1D5_9MICC</name>
<protein>
    <recommendedName>
        <fullName evidence="2">Putative Flp pilus-assembly TadG-like N-terminal domain-containing protein</fullName>
    </recommendedName>
</protein>
<feature type="domain" description="Putative Flp pilus-assembly TadG-like N-terminal" evidence="2">
    <location>
        <begin position="14"/>
        <end position="60"/>
    </location>
</feature>
<dbReference type="Proteomes" id="UP000325957">
    <property type="component" value="Unassembled WGS sequence"/>
</dbReference>
<dbReference type="AlphaFoldDB" id="A0A5J5L1D5"/>
<dbReference type="InterPro" id="IPR028087">
    <property type="entry name" value="Tad_N"/>
</dbReference>